<name>A0ABR1RK94_9PEZI</name>
<dbReference type="Proteomes" id="UP001396898">
    <property type="component" value="Unassembled WGS sequence"/>
</dbReference>
<proteinExistence type="predicted"/>
<sequence>MRALCWILVQRNGSAYVASPIAHPPKKSSILIAASALAVIELAGNAIKLCVQYGKDVSNAKDDIGRIKTEVTNLKTVTDGVRQLLGGPQGAKLHASQNLNTTLQDGQGELQNLEEDLTPGKGRKAMRQSAFAL</sequence>
<reference evidence="1 2" key="1">
    <citation type="submission" date="2023-01" db="EMBL/GenBank/DDBJ databases">
        <title>Analysis of 21 Apiospora genomes using comparative genomics revels a genus with tremendous synthesis potential of carbohydrate active enzymes and secondary metabolites.</title>
        <authorList>
            <person name="Sorensen T."/>
        </authorList>
    </citation>
    <scope>NUCLEOTIDE SEQUENCE [LARGE SCALE GENOMIC DNA]</scope>
    <source>
        <strain evidence="1 2">CBS 20057</strain>
    </source>
</reference>
<protein>
    <submittedName>
        <fullName evidence="1">NWD2 protein</fullName>
    </submittedName>
</protein>
<accession>A0ABR1RK94</accession>
<gene>
    <name evidence="1" type="ORF">PG991_009269</name>
</gene>
<keyword evidence="2" id="KW-1185">Reference proteome</keyword>
<organism evidence="1 2">
    <name type="scientific">Apiospora marii</name>
    <dbReference type="NCBI Taxonomy" id="335849"/>
    <lineage>
        <taxon>Eukaryota</taxon>
        <taxon>Fungi</taxon>
        <taxon>Dikarya</taxon>
        <taxon>Ascomycota</taxon>
        <taxon>Pezizomycotina</taxon>
        <taxon>Sordariomycetes</taxon>
        <taxon>Xylariomycetidae</taxon>
        <taxon>Amphisphaeriales</taxon>
        <taxon>Apiosporaceae</taxon>
        <taxon>Apiospora</taxon>
    </lineage>
</organism>
<evidence type="ECO:0000313" key="1">
    <source>
        <dbReference type="EMBL" id="KAK8013676.1"/>
    </source>
</evidence>
<dbReference type="EMBL" id="JAQQWI010000013">
    <property type="protein sequence ID" value="KAK8013676.1"/>
    <property type="molecule type" value="Genomic_DNA"/>
</dbReference>
<comment type="caution">
    <text evidence="1">The sequence shown here is derived from an EMBL/GenBank/DDBJ whole genome shotgun (WGS) entry which is preliminary data.</text>
</comment>
<evidence type="ECO:0000313" key="2">
    <source>
        <dbReference type="Proteomes" id="UP001396898"/>
    </source>
</evidence>